<dbReference type="AlphaFoldDB" id="A0A413VHA3"/>
<accession>A0A413VHA3</accession>
<feature type="domain" description="BACON" evidence="2">
    <location>
        <begin position="162"/>
        <end position="212"/>
    </location>
</feature>
<dbReference type="Gene3D" id="2.60.40.10">
    <property type="entry name" value="Immunoglobulins"/>
    <property type="match status" value="2"/>
</dbReference>
<dbReference type="InterPro" id="IPR024361">
    <property type="entry name" value="BACON"/>
</dbReference>
<dbReference type="CDD" id="cd14948">
    <property type="entry name" value="BACON"/>
    <property type="match status" value="1"/>
</dbReference>
<evidence type="ECO:0000256" key="1">
    <source>
        <dbReference type="SAM" id="SignalP"/>
    </source>
</evidence>
<feature type="chain" id="PRO_5019108738" description="BACON domain-containing protein" evidence="1">
    <location>
        <begin position="26"/>
        <end position="509"/>
    </location>
</feature>
<proteinExistence type="predicted"/>
<organism evidence="3 4">
    <name type="scientific">Bacteroides nordii</name>
    <dbReference type="NCBI Taxonomy" id="291645"/>
    <lineage>
        <taxon>Bacteria</taxon>
        <taxon>Pseudomonadati</taxon>
        <taxon>Bacteroidota</taxon>
        <taxon>Bacteroidia</taxon>
        <taxon>Bacteroidales</taxon>
        <taxon>Bacteroidaceae</taxon>
        <taxon>Bacteroides</taxon>
    </lineage>
</organism>
<reference evidence="3 4" key="1">
    <citation type="submission" date="2018-08" db="EMBL/GenBank/DDBJ databases">
        <title>A genome reference for cultivated species of the human gut microbiota.</title>
        <authorList>
            <person name="Zou Y."/>
            <person name="Xue W."/>
            <person name="Luo G."/>
        </authorList>
    </citation>
    <scope>NUCLEOTIDE SEQUENCE [LARGE SCALE GENOMIC DNA]</scope>
    <source>
        <strain evidence="3 4">AM40-30BH</strain>
    </source>
</reference>
<dbReference type="InterPro" id="IPR013783">
    <property type="entry name" value="Ig-like_fold"/>
</dbReference>
<feature type="domain" description="BACON" evidence="2">
    <location>
        <begin position="63"/>
        <end position="121"/>
    </location>
</feature>
<comment type="caution">
    <text evidence="3">The sequence shown here is derived from an EMBL/GenBank/DDBJ whole genome shotgun (WGS) entry which is preliminary data.</text>
</comment>
<feature type="signal peptide" evidence="1">
    <location>
        <begin position="1"/>
        <end position="25"/>
    </location>
</feature>
<dbReference type="RefSeq" id="WP_122202019.1">
    <property type="nucleotide sequence ID" value="NZ_CABJFV010000017.1"/>
</dbReference>
<protein>
    <recommendedName>
        <fullName evidence="2">BACON domain-containing protein</fullName>
    </recommendedName>
</protein>
<evidence type="ECO:0000313" key="4">
    <source>
        <dbReference type="Proteomes" id="UP000284379"/>
    </source>
</evidence>
<evidence type="ECO:0000259" key="2">
    <source>
        <dbReference type="Pfam" id="PF13004"/>
    </source>
</evidence>
<dbReference type="EMBL" id="QSGO01000017">
    <property type="protein sequence ID" value="RHB32903.1"/>
    <property type="molecule type" value="Genomic_DNA"/>
</dbReference>
<dbReference type="Proteomes" id="UP000284379">
    <property type="component" value="Unassembled WGS sequence"/>
</dbReference>
<gene>
    <name evidence="3" type="ORF">DW888_16420</name>
</gene>
<name>A0A413VHA3_9BACE</name>
<dbReference type="Pfam" id="PF13004">
    <property type="entry name" value="BACON"/>
    <property type="match status" value="2"/>
</dbReference>
<sequence length="509" mass="57052">MRLKKYFLYVILTFVSVSMFTSCSSDDKEEEAITPSLSTTPTDVNAKASGEDVNITVKATSTWTTVIDDKVDWVKVKSSDIQAGKLVLTIVANTTLDSRSTSVIVKLDNTDLTKPIKIFQAAATASLVVSPMEVVDIPAEGKEYTFTVESSAGVDWEYEIPGEQQSWIKEKSKADKSLTLSFEANTGSQRGCYIVFKDKNKKASNFNVKIIQLKSENFDPNDPTQMGYTLQGSMKGSADLVGKHYGDVHTYMRKFGWDYSEHPNSSTKDHNEVDHIETVFDATINQYIFRFISHASSALDGDRGSMNDRMRNEMKTQTSATWYKLNGNWGESQILQWKFKIPKGYRPSTSFCHIHQLKAQEGDNGAPVITISLRGNNDGTNRRVQVIHSLGSDHSAGTKSLGTFVDNVKIEEFEDEWVQVSEEVKYDHHGKYRLVITRIRDGKVLIDNTQNDIDTWRKGAINIRNKFGIYRSYGGSGGQITNNIKDETLDLADFVIYEKDTNPSPAAHD</sequence>
<dbReference type="Gene3D" id="2.60.120.200">
    <property type="match status" value="1"/>
</dbReference>
<evidence type="ECO:0000313" key="3">
    <source>
        <dbReference type="EMBL" id="RHB32903.1"/>
    </source>
</evidence>
<dbReference type="PROSITE" id="PS51257">
    <property type="entry name" value="PROKAR_LIPOPROTEIN"/>
    <property type="match status" value="1"/>
</dbReference>
<keyword evidence="1" id="KW-0732">Signal</keyword>